<proteinExistence type="predicted"/>
<dbReference type="Proteomes" id="UP000193411">
    <property type="component" value="Unassembled WGS sequence"/>
</dbReference>
<evidence type="ECO:0000313" key="2">
    <source>
        <dbReference type="Proteomes" id="UP000193411"/>
    </source>
</evidence>
<dbReference type="PROSITE" id="PS51257">
    <property type="entry name" value="PROKAR_LIPOPROTEIN"/>
    <property type="match status" value="1"/>
</dbReference>
<reference evidence="1 2" key="1">
    <citation type="submission" date="2016-07" db="EMBL/GenBank/DDBJ databases">
        <title>Pervasive Adenine N6-methylation of Active Genes in Fungi.</title>
        <authorList>
            <consortium name="DOE Joint Genome Institute"/>
            <person name="Mondo S.J."/>
            <person name="Dannebaum R.O."/>
            <person name="Kuo R.C."/>
            <person name="Labutti K."/>
            <person name="Haridas S."/>
            <person name="Kuo A."/>
            <person name="Salamov A."/>
            <person name="Ahrendt S.R."/>
            <person name="Lipzen A."/>
            <person name="Sullivan W."/>
            <person name="Andreopoulos W.B."/>
            <person name="Clum A."/>
            <person name="Lindquist E."/>
            <person name="Daum C."/>
            <person name="Ramamoorthy G.K."/>
            <person name="Gryganskyi A."/>
            <person name="Culley D."/>
            <person name="Magnuson J.K."/>
            <person name="James T.Y."/>
            <person name="O'Malley M.A."/>
            <person name="Stajich J.E."/>
            <person name="Spatafora J.W."/>
            <person name="Visel A."/>
            <person name="Grigoriev I.V."/>
        </authorList>
    </citation>
    <scope>NUCLEOTIDE SEQUENCE [LARGE SCALE GENOMIC DNA]</scope>
    <source>
        <strain evidence="1 2">PL171</strain>
    </source>
</reference>
<dbReference type="EMBL" id="MCFL01000013">
    <property type="protein sequence ID" value="ORZ37266.1"/>
    <property type="molecule type" value="Genomic_DNA"/>
</dbReference>
<sequence>MRSPCYSNLDPTRSKPPCSAVAPLHPYLSLGCISGHSTKSFARRGLARPRWFPSVVEEGAGAHTHNKTTNTDDIGAMQAKGAKGADDCGYYTATSPVCLAQRPGSHCRCLPLKYCCDIMSRLSWNYVCLTERSLVATSTDVS</sequence>
<keyword evidence="2" id="KW-1185">Reference proteome</keyword>
<comment type="caution">
    <text evidence="1">The sequence shown here is derived from an EMBL/GenBank/DDBJ whole genome shotgun (WGS) entry which is preliminary data.</text>
</comment>
<accession>A0A1Y2HRP3</accession>
<protein>
    <submittedName>
        <fullName evidence="1">Uncharacterized protein</fullName>
    </submittedName>
</protein>
<gene>
    <name evidence="1" type="ORF">BCR44DRAFT_37349</name>
</gene>
<name>A0A1Y2HRP3_9FUNG</name>
<evidence type="ECO:0000313" key="1">
    <source>
        <dbReference type="EMBL" id="ORZ37266.1"/>
    </source>
</evidence>
<dbReference type="AlphaFoldDB" id="A0A1Y2HRP3"/>
<organism evidence="1 2">
    <name type="scientific">Catenaria anguillulae PL171</name>
    <dbReference type="NCBI Taxonomy" id="765915"/>
    <lineage>
        <taxon>Eukaryota</taxon>
        <taxon>Fungi</taxon>
        <taxon>Fungi incertae sedis</taxon>
        <taxon>Blastocladiomycota</taxon>
        <taxon>Blastocladiomycetes</taxon>
        <taxon>Blastocladiales</taxon>
        <taxon>Catenariaceae</taxon>
        <taxon>Catenaria</taxon>
    </lineage>
</organism>